<dbReference type="InterPro" id="IPR029016">
    <property type="entry name" value="GAF-like_dom_sf"/>
</dbReference>
<feature type="domain" description="PAC" evidence="9">
    <location>
        <begin position="792"/>
        <end position="844"/>
    </location>
</feature>
<dbReference type="Pfam" id="PF00512">
    <property type="entry name" value="HisKA"/>
    <property type="match status" value="1"/>
</dbReference>
<dbReference type="Gene3D" id="3.30.450.40">
    <property type="match status" value="1"/>
</dbReference>
<dbReference type="InterPro" id="IPR035965">
    <property type="entry name" value="PAS-like_dom_sf"/>
</dbReference>
<name>B3QSA2_CHLT3</name>
<evidence type="ECO:0000259" key="8">
    <source>
        <dbReference type="PROSITE" id="PS50112"/>
    </source>
</evidence>
<feature type="compositionally biased region" description="Low complexity" evidence="6">
    <location>
        <begin position="24"/>
        <end position="37"/>
    </location>
</feature>
<feature type="domain" description="PAC" evidence="9">
    <location>
        <begin position="1040"/>
        <end position="1092"/>
    </location>
</feature>
<comment type="catalytic activity">
    <reaction evidence="1">
        <text>ATP + protein L-histidine = ADP + protein N-phospho-L-histidine.</text>
        <dbReference type="EC" id="2.7.13.3"/>
    </reaction>
</comment>
<keyword evidence="11" id="KW-1185">Reference proteome</keyword>
<dbReference type="STRING" id="517418.Ctha_0021"/>
<organism evidence="10 11">
    <name type="scientific">Chloroherpeton thalassium (strain ATCC 35110 / GB-78)</name>
    <dbReference type="NCBI Taxonomy" id="517418"/>
    <lineage>
        <taxon>Bacteria</taxon>
        <taxon>Pseudomonadati</taxon>
        <taxon>Chlorobiota</taxon>
        <taxon>Chlorobiia</taxon>
        <taxon>Chlorobiales</taxon>
        <taxon>Chloroherpetonaceae</taxon>
        <taxon>Chloroherpeton</taxon>
    </lineage>
</organism>
<dbReference type="Pfam" id="PF08447">
    <property type="entry name" value="PAS_3"/>
    <property type="match status" value="3"/>
</dbReference>
<dbReference type="Pfam" id="PF00989">
    <property type="entry name" value="PAS"/>
    <property type="match status" value="2"/>
</dbReference>
<evidence type="ECO:0000256" key="5">
    <source>
        <dbReference type="ARBA" id="ARBA00022777"/>
    </source>
</evidence>
<dbReference type="InterPro" id="IPR001610">
    <property type="entry name" value="PAC"/>
</dbReference>
<dbReference type="InterPro" id="IPR036890">
    <property type="entry name" value="HATPase_C_sf"/>
</dbReference>
<dbReference type="SMART" id="SM00091">
    <property type="entry name" value="PAS"/>
    <property type="match status" value="6"/>
</dbReference>
<sequence>MTQKDIASKTEPAELNHKISTGEAAAQSQKSSRAQNSHLEHNEPEEIITIHVKNLTDLSITSISERFQTLLGYSKEALLAQEVSFRSLLEPNDVAQFNRDLQHLACGEKKPDGIFCSPFQLRHVNGASVFLHAIVRPEPSSEELAIHLFRYPMAEKVAQQKSELLKAAANANRELLTNQDFRSALLKSLQILGESTHVDRIYLFENHICQETGVLLTSQRYEWTLAGISQEIHNPDLQNMPYLGGLAYWKERLSSGYSVKGIVENMPDDDVREILLAQNIRSIMVVPIMIGTEFWGFIGFDDCTTARLWTESEEAILVSVGASVGGAIDKERSQKALLRSQAKYKSVVENIEEVIFQVDREGKCEFINEAWERITGYKPQKECLGKNLFDFFGNEKNPHFKEIGQGILEGKIPRFYETMQLKTCDGSLRWVELMLLPRCDEPGNIIGLFGTMMDSTKQVQALESLKNSERIYRRISQLISDYAYRLIPLENGEFDFKWLMVGGFYSNLGFLPNEVSEKAWFEFIYPDDRHILDLRDACLRKGEPVTIQLRVETQEGDLIWLEDAASPFLNHETGEIEEIICVISDITMRKRAEKEIRQAHDNLKVIMRTAPFGVVVVGQDQRIRWTNETVKRMARLKETDSLVGRSCSDYFCNGEKNLCPILKYGISDSKCENRFQDIHILKTVNEIVFEGEDVFLETFVDITELKNAQKALEENQQRFSIAADSAGIGVWELDLVTGGMIWDEWMFKLYQKPKEAFHGNFTDWKSALAPGEFERMDPIIQSTIASKSDNDFEMSFEIIWPSGEKRVLKTYGRALKDEAGKAVRLTGINYDITDKTKAEERIRKSQEKYKAIFNTIQDVYAEVALDGTILEISPSIKKISGYSRQEMLGKNIYHFYSNPLERENLRKELFKHGYLNDYEVKLRHLDGAVRTCSFTVSVILDRSGQPKKIVGSMRDITDRKKAEENIRKSEEKYKAIFNTIQDVYAEVALDGSILEITPSIERFTGYSREYLLGKKTSTLYKDPTARDRMVEELSQKGSLVDYEVVFAHKDGSSKMGSFIIGLQYDLNGKPYKLVGSMRDITERKKYEQDILEKEQRYRLLAHDLQKANRELKDFAYIVSHDLKAPLRAIGSLSSWLYSDYVDRLDEEGKETLSLLVGRVKRMHDLIEGILQYSRIGRIKEAFVEIELDLLIDEIVDFLSIPKHISVVKDTSLPNIIAEKTRMMQVFQNLISNAVKYNDKEHGEISIGHVENGETWQFYVKDNGPGIDEKYHEKIFQIFQTLAPRDEHESTGIGLTIVKKIIEMYGGTIAVESTMGKGTTFWIELPKLLNLGA</sequence>
<dbReference type="GO" id="GO:0006355">
    <property type="term" value="P:regulation of DNA-templated transcription"/>
    <property type="evidence" value="ECO:0007669"/>
    <property type="project" value="InterPro"/>
</dbReference>
<dbReference type="PRINTS" id="PR00344">
    <property type="entry name" value="BCTRLSENSOR"/>
</dbReference>
<evidence type="ECO:0000313" key="10">
    <source>
        <dbReference type="EMBL" id="ACF12493.1"/>
    </source>
</evidence>
<dbReference type="Pfam" id="PF13426">
    <property type="entry name" value="PAS_9"/>
    <property type="match status" value="1"/>
</dbReference>
<protein>
    <recommendedName>
        <fullName evidence="2">histidine kinase</fullName>
        <ecNumber evidence="2">2.7.13.3</ecNumber>
    </recommendedName>
</protein>
<dbReference type="PANTHER" id="PTHR43304:SF1">
    <property type="entry name" value="PAC DOMAIN-CONTAINING PROTEIN"/>
    <property type="match status" value="1"/>
</dbReference>
<dbReference type="SUPFAM" id="SSF47384">
    <property type="entry name" value="Homodimeric domain of signal transducing histidine kinase"/>
    <property type="match status" value="1"/>
</dbReference>
<dbReference type="InterPro" id="IPR036097">
    <property type="entry name" value="HisK_dim/P_sf"/>
</dbReference>
<dbReference type="Pfam" id="PF02518">
    <property type="entry name" value="HATPase_c"/>
    <property type="match status" value="1"/>
</dbReference>
<dbReference type="CDD" id="cd00130">
    <property type="entry name" value="PAS"/>
    <property type="match status" value="4"/>
</dbReference>
<dbReference type="InterPro" id="IPR005467">
    <property type="entry name" value="His_kinase_dom"/>
</dbReference>
<dbReference type="InterPro" id="IPR000700">
    <property type="entry name" value="PAS-assoc_C"/>
</dbReference>
<dbReference type="eggNOG" id="COG3887">
    <property type="taxonomic scope" value="Bacteria"/>
</dbReference>
<dbReference type="Gene3D" id="3.30.450.20">
    <property type="entry name" value="PAS domain"/>
    <property type="match status" value="7"/>
</dbReference>
<dbReference type="SUPFAM" id="SSF55874">
    <property type="entry name" value="ATPase domain of HSP90 chaperone/DNA topoisomerase II/histidine kinase"/>
    <property type="match status" value="1"/>
</dbReference>
<dbReference type="OrthoDB" id="9808408at2"/>
<evidence type="ECO:0000256" key="2">
    <source>
        <dbReference type="ARBA" id="ARBA00012438"/>
    </source>
</evidence>
<dbReference type="CDD" id="cd00082">
    <property type="entry name" value="HisKA"/>
    <property type="match status" value="1"/>
</dbReference>
<dbReference type="InterPro" id="IPR003018">
    <property type="entry name" value="GAF"/>
</dbReference>
<dbReference type="eggNOG" id="COG2202">
    <property type="taxonomic scope" value="Bacteria"/>
</dbReference>
<dbReference type="PANTHER" id="PTHR43304">
    <property type="entry name" value="PHYTOCHROME-LIKE PROTEIN CPH1"/>
    <property type="match status" value="1"/>
</dbReference>
<dbReference type="SUPFAM" id="SSF55781">
    <property type="entry name" value="GAF domain-like"/>
    <property type="match status" value="1"/>
</dbReference>
<feature type="domain" description="PAC" evidence="9">
    <location>
        <begin position="545"/>
        <end position="598"/>
    </location>
</feature>
<dbReference type="SMART" id="SM00388">
    <property type="entry name" value="HisKA"/>
    <property type="match status" value="1"/>
</dbReference>
<dbReference type="RefSeq" id="WP_012498577.1">
    <property type="nucleotide sequence ID" value="NC_011026.1"/>
</dbReference>
<evidence type="ECO:0000259" key="9">
    <source>
        <dbReference type="PROSITE" id="PS50113"/>
    </source>
</evidence>
<feature type="domain" description="PAC" evidence="9">
    <location>
        <begin position="414"/>
        <end position="467"/>
    </location>
</feature>
<dbReference type="InterPro" id="IPR052162">
    <property type="entry name" value="Sensor_kinase/Photoreceptor"/>
</dbReference>
<dbReference type="SMART" id="SM00065">
    <property type="entry name" value="GAF"/>
    <property type="match status" value="1"/>
</dbReference>
<dbReference type="EC" id="2.7.13.3" evidence="2"/>
<dbReference type="SUPFAM" id="SSF55785">
    <property type="entry name" value="PYP-like sensor domain (PAS domain)"/>
    <property type="match status" value="7"/>
</dbReference>
<keyword evidence="4" id="KW-0808">Transferase</keyword>
<dbReference type="Gene3D" id="2.10.70.100">
    <property type="match status" value="1"/>
</dbReference>
<dbReference type="Gene3D" id="3.30.565.10">
    <property type="entry name" value="Histidine kinase-like ATPase, C-terminal domain"/>
    <property type="match status" value="1"/>
</dbReference>
<dbReference type="InterPro" id="IPR004358">
    <property type="entry name" value="Sig_transdc_His_kin-like_C"/>
</dbReference>
<feature type="domain" description="Histidine kinase" evidence="7">
    <location>
        <begin position="1117"/>
        <end position="1328"/>
    </location>
</feature>
<dbReference type="KEGG" id="cts:Ctha_0021"/>
<dbReference type="FunFam" id="3.30.565.10:FF:000006">
    <property type="entry name" value="Sensor histidine kinase WalK"/>
    <property type="match status" value="1"/>
</dbReference>
<dbReference type="PROSITE" id="PS50112">
    <property type="entry name" value="PAS"/>
    <property type="match status" value="4"/>
</dbReference>
<feature type="region of interest" description="Disordered" evidence="6">
    <location>
        <begin position="1"/>
        <end position="43"/>
    </location>
</feature>
<accession>B3QSA2</accession>
<dbReference type="Pfam" id="PF01590">
    <property type="entry name" value="GAF"/>
    <property type="match status" value="1"/>
</dbReference>
<keyword evidence="3" id="KW-0597">Phosphoprotein</keyword>
<evidence type="ECO:0000256" key="1">
    <source>
        <dbReference type="ARBA" id="ARBA00000085"/>
    </source>
</evidence>
<dbReference type="InterPro" id="IPR003594">
    <property type="entry name" value="HATPase_dom"/>
</dbReference>
<dbReference type="HOGENOM" id="CLU_256762_0_0_10"/>
<dbReference type="NCBIfam" id="TIGR00229">
    <property type="entry name" value="sensory_box"/>
    <property type="match status" value="4"/>
</dbReference>
<dbReference type="InterPro" id="IPR013655">
    <property type="entry name" value="PAS_fold_3"/>
</dbReference>
<dbReference type="GO" id="GO:0000155">
    <property type="term" value="F:phosphorelay sensor kinase activity"/>
    <property type="evidence" value="ECO:0007669"/>
    <property type="project" value="InterPro"/>
</dbReference>
<feature type="domain" description="PAS" evidence="8">
    <location>
        <begin position="969"/>
        <end position="1035"/>
    </location>
</feature>
<feature type="compositionally biased region" description="Basic and acidic residues" evidence="6">
    <location>
        <begin position="1"/>
        <end position="17"/>
    </location>
</feature>
<dbReference type="PROSITE" id="PS50113">
    <property type="entry name" value="PAC"/>
    <property type="match status" value="5"/>
</dbReference>
<dbReference type="eggNOG" id="COG4251">
    <property type="taxonomic scope" value="Bacteria"/>
</dbReference>
<evidence type="ECO:0000256" key="6">
    <source>
        <dbReference type="SAM" id="MobiDB-lite"/>
    </source>
</evidence>
<keyword evidence="5 10" id="KW-0418">Kinase</keyword>
<evidence type="ECO:0000313" key="11">
    <source>
        <dbReference type="Proteomes" id="UP000001208"/>
    </source>
</evidence>
<feature type="domain" description="PAS" evidence="8">
    <location>
        <begin position="60"/>
        <end position="108"/>
    </location>
</feature>
<dbReference type="eggNOG" id="COG2203">
    <property type="taxonomic scope" value="Bacteria"/>
</dbReference>
<dbReference type="Gene3D" id="1.10.287.130">
    <property type="match status" value="1"/>
</dbReference>
<dbReference type="SMART" id="SM00086">
    <property type="entry name" value="PAC"/>
    <property type="match status" value="5"/>
</dbReference>
<dbReference type="SMART" id="SM00387">
    <property type="entry name" value="HATPase_c"/>
    <property type="match status" value="1"/>
</dbReference>
<dbReference type="PROSITE" id="PS50109">
    <property type="entry name" value="HIS_KIN"/>
    <property type="match status" value="1"/>
</dbReference>
<proteinExistence type="predicted"/>
<gene>
    <name evidence="10" type="ordered locus">Ctha_0021</name>
</gene>
<dbReference type="InterPro" id="IPR000014">
    <property type="entry name" value="PAS"/>
</dbReference>
<reference evidence="10 11" key="1">
    <citation type="submission" date="2008-06" db="EMBL/GenBank/DDBJ databases">
        <title>Complete sequence of Chloroherpeton thalassium ATCC 35110.</title>
        <authorList>
            <consortium name="US DOE Joint Genome Institute"/>
            <person name="Lucas S."/>
            <person name="Copeland A."/>
            <person name="Lapidus A."/>
            <person name="Glavina del Rio T."/>
            <person name="Dalin E."/>
            <person name="Tice H."/>
            <person name="Bruce D."/>
            <person name="Goodwin L."/>
            <person name="Pitluck S."/>
            <person name="Schmutz J."/>
            <person name="Larimer F."/>
            <person name="Land M."/>
            <person name="Hauser L."/>
            <person name="Kyrpides N."/>
            <person name="Mikhailova N."/>
            <person name="Liu Z."/>
            <person name="Li T."/>
            <person name="Zhao F."/>
            <person name="Overmann J."/>
            <person name="Bryant D.A."/>
            <person name="Richardson P."/>
        </authorList>
    </citation>
    <scope>NUCLEOTIDE SEQUENCE [LARGE SCALE GENOMIC DNA]</scope>
    <source>
        <strain evidence="11">ATCC 35110 / GB-78</strain>
    </source>
</reference>
<evidence type="ECO:0000256" key="4">
    <source>
        <dbReference type="ARBA" id="ARBA00022679"/>
    </source>
</evidence>
<dbReference type="Proteomes" id="UP000001208">
    <property type="component" value="Chromosome"/>
</dbReference>
<feature type="domain" description="PAS" evidence="8">
    <location>
        <begin position="845"/>
        <end position="909"/>
    </location>
</feature>
<evidence type="ECO:0000256" key="3">
    <source>
        <dbReference type="ARBA" id="ARBA00022553"/>
    </source>
</evidence>
<dbReference type="EMBL" id="CP001100">
    <property type="protein sequence ID" value="ACF12493.1"/>
    <property type="molecule type" value="Genomic_DNA"/>
</dbReference>
<feature type="domain" description="PAS" evidence="8">
    <location>
        <begin position="340"/>
        <end position="411"/>
    </location>
</feature>
<dbReference type="InterPro" id="IPR003661">
    <property type="entry name" value="HisK_dim/P_dom"/>
</dbReference>
<dbReference type="InterPro" id="IPR013767">
    <property type="entry name" value="PAS_fold"/>
</dbReference>
<evidence type="ECO:0000259" key="7">
    <source>
        <dbReference type="PROSITE" id="PS50109"/>
    </source>
</evidence>
<feature type="domain" description="PAC" evidence="9">
    <location>
        <begin position="916"/>
        <end position="968"/>
    </location>
</feature>